<evidence type="ECO:0000313" key="2">
    <source>
        <dbReference type="WBParaSite" id="PS1159_v2.g6892.t1"/>
    </source>
</evidence>
<dbReference type="WBParaSite" id="PS1159_v2.g6892.t1">
    <property type="protein sequence ID" value="PS1159_v2.g6892.t1"/>
    <property type="gene ID" value="PS1159_v2.g6892"/>
</dbReference>
<accession>A0AC35GN31</accession>
<name>A0AC35GN31_9BILA</name>
<protein>
    <submittedName>
        <fullName evidence="2">G-protein coupled receptors family 1 profile domain-containing protein</fullName>
    </submittedName>
</protein>
<evidence type="ECO:0000313" key="1">
    <source>
        <dbReference type="Proteomes" id="UP000887580"/>
    </source>
</evidence>
<proteinExistence type="predicted"/>
<organism evidence="1 2">
    <name type="scientific">Panagrolaimus sp. PS1159</name>
    <dbReference type="NCBI Taxonomy" id="55785"/>
    <lineage>
        <taxon>Eukaryota</taxon>
        <taxon>Metazoa</taxon>
        <taxon>Ecdysozoa</taxon>
        <taxon>Nematoda</taxon>
        <taxon>Chromadorea</taxon>
        <taxon>Rhabditida</taxon>
        <taxon>Tylenchina</taxon>
        <taxon>Panagrolaimomorpha</taxon>
        <taxon>Panagrolaimoidea</taxon>
        <taxon>Panagrolaimidae</taxon>
        <taxon>Panagrolaimus</taxon>
    </lineage>
</organism>
<dbReference type="Proteomes" id="UP000887580">
    <property type="component" value="Unplaced"/>
</dbReference>
<reference evidence="2" key="1">
    <citation type="submission" date="2022-11" db="UniProtKB">
        <authorList>
            <consortium name="WormBaseParasite"/>
        </authorList>
    </citation>
    <scope>IDENTIFICATION</scope>
</reference>
<sequence>MLVFFPNVIGLEGIPVYTYFFINNQNWPFGAFLCDLWLSIDYACCLASIYTVLGITIDRYCSVKYPAAYRNWRTPTKVMLIIAFTWIIPSVLFSILIFGYSSFSGNGRILKETECYVQFMTNAYLNMGMYIAYYWSTLFLMLYLYYGIYCAAKQLASKNDQKQKRLAVLSEMRKRKEPTSTLGASEAALSNNSVAESPGDTSDSAFS</sequence>